<evidence type="ECO:0000256" key="1">
    <source>
        <dbReference type="SAM" id="MobiDB-lite"/>
    </source>
</evidence>
<reference evidence="3" key="1">
    <citation type="submission" date="2025-08" db="UniProtKB">
        <authorList>
            <consortium name="RefSeq"/>
        </authorList>
    </citation>
    <scope>IDENTIFICATION</scope>
    <source>
        <strain evidence="3">Airmid</strain>
    </source>
</reference>
<organism evidence="2 3">
    <name type="scientific">Dermatophagoides pteronyssinus</name>
    <name type="common">European house dust mite</name>
    <dbReference type="NCBI Taxonomy" id="6956"/>
    <lineage>
        <taxon>Eukaryota</taxon>
        <taxon>Metazoa</taxon>
        <taxon>Ecdysozoa</taxon>
        <taxon>Arthropoda</taxon>
        <taxon>Chelicerata</taxon>
        <taxon>Arachnida</taxon>
        <taxon>Acari</taxon>
        <taxon>Acariformes</taxon>
        <taxon>Sarcoptiformes</taxon>
        <taxon>Astigmata</taxon>
        <taxon>Psoroptidia</taxon>
        <taxon>Analgoidea</taxon>
        <taxon>Pyroglyphidae</taxon>
        <taxon>Dermatophagoidinae</taxon>
        <taxon>Dermatophagoides</taxon>
    </lineage>
</organism>
<proteinExistence type="predicted"/>
<accession>A0A6P6Y7T7</accession>
<keyword evidence="2" id="KW-1185">Reference proteome</keyword>
<feature type="compositionally biased region" description="Acidic residues" evidence="1">
    <location>
        <begin position="273"/>
        <end position="299"/>
    </location>
</feature>
<feature type="compositionally biased region" description="Polar residues" evidence="1">
    <location>
        <begin position="233"/>
        <end position="253"/>
    </location>
</feature>
<feature type="region of interest" description="Disordered" evidence="1">
    <location>
        <begin position="204"/>
        <end position="223"/>
    </location>
</feature>
<evidence type="ECO:0000313" key="3">
    <source>
        <dbReference type="RefSeq" id="XP_027201467.1"/>
    </source>
</evidence>
<dbReference type="AlphaFoldDB" id="A0A6P6Y7T7"/>
<evidence type="ECO:0000313" key="2">
    <source>
        <dbReference type="Proteomes" id="UP000515146"/>
    </source>
</evidence>
<dbReference type="InParanoid" id="A0A6P6Y7T7"/>
<feature type="region of interest" description="Disordered" evidence="1">
    <location>
        <begin position="233"/>
        <end position="315"/>
    </location>
</feature>
<dbReference type="Proteomes" id="UP000515146">
    <property type="component" value="Unplaced"/>
</dbReference>
<dbReference type="RefSeq" id="XP_027201467.1">
    <property type="nucleotide sequence ID" value="XM_027345666.1"/>
</dbReference>
<protein>
    <submittedName>
        <fullName evidence="3">Uncharacterized protein LOC113795482</fullName>
    </submittedName>
</protein>
<feature type="compositionally biased region" description="Acidic residues" evidence="1">
    <location>
        <begin position="255"/>
        <end position="267"/>
    </location>
</feature>
<gene>
    <name evidence="3" type="primary">LOC113795482</name>
</gene>
<sequence length="315" mass="37333">MDQQEKFDIVHVKKMERIDSRSFFIDNGSWENCDFYFLHISNFWPKNQQQYIPYQKWPENGSDYALAIRLPIICASCRRRRRSRRIVQQNETDHFTNQLQNDFITIPFNHISDITSQDECKIVFTLHAKNLSYTIEFSNDNKVNFLLQTIVENIHCFVWDPLTNHVKRNYFVVNQNSWIVYDHRSKIEKDEYDYNSSANYCRQSKIGQSKSQPPRPPTPFQRQLNMDPEISRAATTPIPSCSTANLMPQTNAINNDDDEDKNTETNDEVPFWDGDEFDDFDDIEYNYEDLDLSDEDVDPPEPFHYESGDDSDIWN</sequence>
<name>A0A6P6Y7T7_DERPT</name>
<dbReference type="KEGG" id="dpte:113795482"/>